<dbReference type="Proteomes" id="UP000315343">
    <property type="component" value="Unassembled WGS sequence"/>
</dbReference>
<evidence type="ECO:0000256" key="3">
    <source>
        <dbReference type="ARBA" id="ARBA00023015"/>
    </source>
</evidence>
<evidence type="ECO:0000256" key="4">
    <source>
        <dbReference type="ARBA" id="ARBA00023125"/>
    </source>
</evidence>
<dbReference type="Pfam" id="PF02954">
    <property type="entry name" value="HTH_8"/>
    <property type="match status" value="1"/>
</dbReference>
<dbReference type="PROSITE" id="PS00688">
    <property type="entry name" value="SIGMA54_INTERACT_3"/>
    <property type="match status" value="1"/>
</dbReference>
<evidence type="ECO:0000259" key="6">
    <source>
        <dbReference type="PROSITE" id="PS50045"/>
    </source>
</evidence>
<dbReference type="InterPro" id="IPR027417">
    <property type="entry name" value="P-loop_NTPase"/>
</dbReference>
<dbReference type="SMART" id="SM00382">
    <property type="entry name" value="AAA"/>
    <property type="match status" value="1"/>
</dbReference>
<evidence type="ECO:0000313" key="7">
    <source>
        <dbReference type="EMBL" id="TWH80705.1"/>
    </source>
</evidence>
<dbReference type="InterPro" id="IPR002078">
    <property type="entry name" value="Sigma_54_int"/>
</dbReference>
<dbReference type="GO" id="GO:0006355">
    <property type="term" value="P:regulation of DNA-templated transcription"/>
    <property type="evidence" value="ECO:0007669"/>
    <property type="project" value="InterPro"/>
</dbReference>
<dbReference type="RefSeq" id="WP_145082784.1">
    <property type="nucleotide sequence ID" value="NZ_DAMBUX010000011.1"/>
</dbReference>
<dbReference type="CDD" id="cd00009">
    <property type="entry name" value="AAA"/>
    <property type="match status" value="1"/>
</dbReference>
<dbReference type="Gene3D" id="1.10.10.60">
    <property type="entry name" value="Homeodomain-like"/>
    <property type="match status" value="1"/>
</dbReference>
<keyword evidence="5" id="KW-0804">Transcription</keyword>
<accession>A0A562JCN9</accession>
<dbReference type="Gene3D" id="3.40.50.300">
    <property type="entry name" value="P-loop containing nucleotide triphosphate hydrolases"/>
    <property type="match status" value="1"/>
</dbReference>
<dbReference type="Pfam" id="PF25601">
    <property type="entry name" value="AAA_lid_14"/>
    <property type="match status" value="1"/>
</dbReference>
<dbReference type="InterPro" id="IPR003593">
    <property type="entry name" value="AAA+_ATPase"/>
</dbReference>
<proteinExistence type="predicted"/>
<keyword evidence="4" id="KW-0238">DNA-binding</keyword>
<dbReference type="GO" id="GO:0005524">
    <property type="term" value="F:ATP binding"/>
    <property type="evidence" value="ECO:0007669"/>
    <property type="project" value="UniProtKB-KW"/>
</dbReference>
<evidence type="ECO:0000256" key="2">
    <source>
        <dbReference type="ARBA" id="ARBA00022840"/>
    </source>
</evidence>
<dbReference type="InterPro" id="IPR002197">
    <property type="entry name" value="HTH_Fis"/>
</dbReference>
<dbReference type="InterPro" id="IPR025944">
    <property type="entry name" value="Sigma_54_int_dom_CS"/>
</dbReference>
<organism evidence="7 8">
    <name type="scientific">Sedimentibacter saalensis</name>
    <dbReference type="NCBI Taxonomy" id="130788"/>
    <lineage>
        <taxon>Bacteria</taxon>
        <taxon>Bacillati</taxon>
        <taxon>Bacillota</taxon>
        <taxon>Tissierellia</taxon>
        <taxon>Sedimentibacter</taxon>
    </lineage>
</organism>
<keyword evidence="1" id="KW-0547">Nucleotide-binding</keyword>
<comment type="caution">
    <text evidence="7">The sequence shown here is derived from an EMBL/GenBank/DDBJ whole genome shotgun (WGS) entry which is preliminary data.</text>
</comment>
<keyword evidence="2" id="KW-0067">ATP-binding</keyword>
<evidence type="ECO:0000256" key="5">
    <source>
        <dbReference type="ARBA" id="ARBA00023163"/>
    </source>
</evidence>
<evidence type="ECO:0000313" key="8">
    <source>
        <dbReference type="Proteomes" id="UP000315343"/>
    </source>
</evidence>
<dbReference type="FunFam" id="3.40.50.300:FF:000006">
    <property type="entry name" value="DNA-binding transcriptional regulator NtrC"/>
    <property type="match status" value="1"/>
</dbReference>
<dbReference type="Gene3D" id="1.10.8.60">
    <property type="match status" value="1"/>
</dbReference>
<dbReference type="InterPro" id="IPR009057">
    <property type="entry name" value="Homeodomain-like_sf"/>
</dbReference>
<dbReference type="PANTHER" id="PTHR32071">
    <property type="entry name" value="TRANSCRIPTIONAL REGULATORY PROTEIN"/>
    <property type="match status" value="1"/>
</dbReference>
<dbReference type="Pfam" id="PF00158">
    <property type="entry name" value="Sigma54_activat"/>
    <property type="match status" value="1"/>
</dbReference>
<dbReference type="PROSITE" id="PS50045">
    <property type="entry name" value="SIGMA54_INTERACT_4"/>
    <property type="match status" value="1"/>
</dbReference>
<dbReference type="SUPFAM" id="SSF52540">
    <property type="entry name" value="P-loop containing nucleoside triphosphate hydrolases"/>
    <property type="match status" value="1"/>
</dbReference>
<sequence>MELMKNLFNNKGYIDGITIIDLKGEILFTAKFNNKLNEGADENYEVVGKKFLDVYENLDEKSSTTYQSMIHGVPFYVENQSLKATGTMPIKITSLSIPIKSDSKIVGAIDLSVREYDELKKDEVEIDTELYEKSRRAKIDASTFERNHMDKLESKENQASYVTENIITNNKRMNELKDYIKVAAGCSLPTLICGETGTGKELFAQAIHNESSRKNKPFISQNCAAIPDNLLESILFGTSKGAFTGAVDNAGLLELAEGGTIFLDEINSMPAHLQSKLLRVLQDGTFRSIGSKEIKTVDVKVIAASNEDPLKAIDLGTIRKDIYYRLSAISFNIPPLRERKDDIPILTSYIISKYNKVFGKNIKFVSNKLYEKLNQYDWPGNVRELENILIYGLSMVDGSSESLKFSDIEHKFNQLINLNTESQLDIEPLESMVEKYEKSIIERVLQSTDYNVSKACKILNIPRQTLQRKAKKFKII</sequence>
<dbReference type="GO" id="GO:0043565">
    <property type="term" value="F:sequence-specific DNA binding"/>
    <property type="evidence" value="ECO:0007669"/>
    <property type="project" value="InterPro"/>
</dbReference>
<gene>
    <name evidence="7" type="ORF">LY60_01967</name>
</gene>
<protein>
    <submittedName>
        <fullName evidence="7">Arginine utilization regulatory protein</fullName>
    </submittedName>
</protein>
<dbReference type="PANTHER" id="PTHR32071:SF74">
    <property type="entry name" value="TRANSCRIPTIONAL ACTIVATOR ROCR"/>
    <property type="match status" value="1"/>
</dbReference>
<evidence type="ECO:0000256" key="1">
    <source>
        <dbReference type="ARBA" id="ARBA00022741"/>
    </source>
</evidence>
<keyword evidence="8" id="KW-1185">Reference proteome</keyword>
<reference evidence="7 8" key="1">
    <citation type="submission" date="2019-07" db="EMBL/GenBank/DDBJ databases">
        <title>Genomic Encyclopedia of Type Strains, Phase I: the one thousand microbial genomes (KMG-I) project.</title>
        <authorList>
            <person name="Kyrpides N."/>
        </authorList>
    </citation>
    <scope>NUCLEOTIDE SEQUENCE [LARGE SCALE GENOMIC DNA]</scope>
    <source>
        <strain evidence="7 8">DSM 13558</strain>
    </source>
</reference>
<dbReference type="PROSITE" id="PS00676">
    <property type="entry name" value="SIGMA54_INTERACT_2"/>
    <property type="match status" value="1"/>
</dbReference>
<dbReference type="EMBL" id="VLKH01000004">
    <property type="protein sequence ID" value="TWH80705.1"/>
    <property type="molecule type" value="Genomic_DNA"/>
</dbReference>
<dbReference type="SUPFAM" id="SSF46689">
    <property type="entry name" value="Homeodomain-like"/>
    <property type="match status" value="1"/>
</dbReference>
<dbReference type="AlphaFoldDB" id="A0A562JCN9"/>
<feature type="domain" description="Sigma-54 factor interaction" evidence="6">
    <location>
        <begin position="166"/>
        <end position="394"/>
    </location>
</feature>
<dbReference type="OrthoDB" id="9803970at2"/>
<dbReference type="InterPro" id="IPR025943">
    <property type="entry name" value="Sigma_54_int_dom_ATP-bd_2"/>
</dbReference>
<dbReference type="InterPro" id="IPR058031">
    <property type="entry name" value="AAA_lid_NorR"/>
</dbReference>
<name>A0A562JCN9_9FIRM</name>
<keyword evidence="3" id="KW-0805">Transcription regulation</keyword>